<dbReference type="Proteomes" id="UP001290101">
    <property type="component" value="Unassembled WGS sequence"/>
</dbReference>
<dbReference type="InterPro" id="IPR029045">
    <property type="entry name" value="ClpP/crotonase-like_dom_sf"/>
</dbReference>
<feature type="domain" description="CoA carboxyltransferase C-terminal" evidence="1">
    <location>
        <begin position="1"/>
        <end position="110"/>
    </location>
</feature>
<name>A0ABU5J8W9_9ACTN</name>
<protein>
    <submittedName>
        <fullName evidence="2">Carboxyl transferase domain-containing protein</fullName>
    </submittedName>
</protein>
<proteinExistence type="predicted"/>
<accession>A0ABU5J8W9</accession>
<gene>
    <name evidence="2" type="ORF">U2F25_05995</name>
</gene>
<dbReference type="GO" id="GO:0016740">
    <property type="term" value="F:transferase activity"/>
    <property type="evidence" value="ECO:0007669"/>
    <property type="project" value="UniProtKB-KW"/>
</dbReference>
<dbReference type="InterPro" id="IPR011763">
    <property type="entry name" value="COA_CT_C"/>
</dbReference>
<keyword evidence="3" id="KW-1185">Reference proteome</keyword>
<dbReference type="Pfam" id="PF01039">
    <property type="entry name" value="Carboxyl_trans"/>
    <property type="match status" value="1"/>
</dbReference>
<sequence length="110" mass="11902">MRTPLVAVVLRKAYGLGAMAMAGGSFHATRLTLAWPTGEIGAMGLEGAVRLGHRRELAAISDEDERRRRYDELVADAYERGRALSAAASFELDDVVDPADTRDRLVAALC</sequence>
<dbReference type="PANTHER" id="PTHR43842:SF2">
    <property type="entry name" value="PROPIONYL-COA CARBOXYLASE BETA CHAIN, MITOCHONDRIAL"/>
    <property type="match status" value="1"/>
</dbReference>
<evidence type="ECO:0000259" key="1">
    <source>
        <dbReference type="PROSITE" id="PS50989"/>
    </source>
</evidence>
<dbReference type="PANTHER" id="PTHR43842">
    <property type="entry name" value="PROPIONYL-COA CARBOXYLASE BETA CHAIN"/>
    <property type="match status" value="1"/>
</dbReference>
<dbReference type="EMBL" id="JAXOTQ010000006">
    <property type="protein sequence ID" value="MDZ5489024.1"/>
    <property type="molecule type" value="Genomic_DNA"/>
</dbReference>
<dbReference type="Gene3D" id="3.90.226.10">
    <property type="entry name" value="2-enoyl-CoA Hydratase, Chain A, domain 1"/>
    <property type="match status" value="1"/>
</dbReference>
<evidence type="ECO:0000313" key="3">
    <source>
        <dbReference type="Proteomes" id="UP001290101"/>
    </source>
</evidence>
<dbReference type="PROSITE" id="PS50989">
    <property type="entry name" value="COA_CT_CTER"/>
    <property type="match status" value="1"/>
</dbReference>
<dbReference type="InterPro" id="IPR034733">
    <property type="entry name" value="AcCoA_carboxyl_beta"/>
</dbReference>
<comment type="caution">
    <text evidence="2">The sequence shown here is derived from an EMBL/GenBank/DDBJ whole genome shotgun (WGS) entry which is preliminary data.</text>
</comment>
<evidence type="ECO:0000313" key="2">
    <source>
        <dbReference type="EMBL" id="MDZ5489024.1"/>
    </source>
</evidence>
<dbReference type="SUPFAM" id="SSF52096">
    <property type="entry name" value="ClpP/crotonase"/>
    <property type="match status" value="1"/>
</dbReference>
<organism evidence="2 3">
    <name type="scientific">Micromonospora sicca</name>
    <dbReference type="NCBI Taxonomy" id="2202420"/>
    <lineage>
        <taxon>Bacteria</taxon>
        <taxon>Bacillati</taxon>
        <taxon>Actinomycetota</taxon>
        <taxon>Actinomycetes</taxon>
        <taxon>Micromonosporales</taxon>
        <taxon>Micromonosporaceae</taxon>
        <taxon>Micromonospora</taxon>
    </lineage>
</organism>
<dbReference type="RefSeq" id="WP_322439613.1">
    <property type="nucleotide sequence ID" value="NZ_JAXOTQ010000006.1"/>
</dbReference>
<reference evidence="2 3" key="1">
    <citation type="submission" date="2023-12" db="EMBL/GenBank/DDBJ databases">
        <title>Micromonospora sp. nov., isolated from Atacama Desert.</title>
        <authorList>
            <person name="Carro L."/>
            <person name="Golinska P."/>
            <person name="Klenk H.-P."/>
            <person name="Goodfellow M."/>
        </authorList>
    </citation>
    <scope>NUCLEOTIDE SEQUENCE [LARGE SCALE GENOMIC DNA]</scope>
    <source>
        <strain evidence="2 3">4G53</strain>
    </source>
</reference>
<dbReference type="InterPro" id="IPR051047">
    <property type="entry name" value="AccD/PCCB"/>
</dbReference>
<keyword evidence="2" id="KW-0808">Transferase</keyword>